<organism evidence="5 6">
    <name type="scientific">Mikania micrantha</name>
    <name type="common">bitter vine</name>
    <dbReference type="NCBI Taxonomy" id="192012"/>
    <lineage>
        <taxon>Eukaryota</taxon>
        <taxon>Viridiplantae</taxon>
        <taxon>Streptophyta</taxon>
        <taxon>Embryophyta</taxon>
        <taxon>Tracheophyta</taxon>
        <taxon>Spermatophyta</taxon>
        <taxon>Magnoliopsida</taxon>
        <taxon>eudicotyledons</taxon>
        <taxon>Gunneridae</taxon>
        <taxon>Pentapetalae</taxon>
        <taxon>asterids</taxon>
        <taxon>campanulids</taxon>
        <taxon>Asterales</taxon>
        <taxon>Asteraceae</taxon>
        <taxon>Asteroideae</taxon>
        <taxon>Heliantheae alliance</taxon>
        <taxon>Eupatorieae</taxon>
        <taxon>Mikania</taxon>
    </lineage>
</organism>
<accession>A0A5N6LAI0</accession>
<evidence type="ECO:0000313" key="5">
    <source>
        <dbReference type="EMBL" id="KAC9988344.1"/>
    </source>
</evidence>
<name>A0A5N6LAI0_9ASTR</name>
<sequence length="196" mass="22360">MRPTQGASGGVGGHTMESDNWRAQLQRQRVVNKIIDTLERHLPFSGYNTLQELKKIAERVEEETYTTATSQSEYSRKTCFMMLTMETRLKSPMSDPIHSNSAANSVNPLADHIKVMKELYLLDWRAQLQADIRSRIVNQMMVSLKQHIPFSGHEGLHELKKKAERVEEEIYTIAISPSDYLWKISLKVAILSSNGV</sequence>
<dbReference type="GO" id="GO:0003713">
    <property type="term" value="F:transcription coactivator activity"/>
    <property type="evidence" value="ECO:0007669"/>
    <property type="project" value="InterPro"/>
</dbReference>
<dbReference type="PANTHER" id="PTHR33137:SF4">
    <property type="entry name" value="MEDIATOR OF RNA POLYMERASE II TRANSCRIPTION SUBUNIT 15A-RELATED"/>
    <property type="match status" value="1"/>
</dbReference>
<keyword evidence="6" id="KW-1185">Reference proteome</keyword>
<evidence type="ECO:0000256" key="1">
    <source>
        <dbReference type="ARBA" id="ARBA00004123"/>
    </source>
</evidence>
<dbReference type="SUPFAM" id="SSF47040">
    <property type="entry name" value="Kix domain of CBP (creb binding protein)"/>
    <property type="match status" value="2"/>
</dbReference>
<feature type="domain" description="Mediator complex subunit 15 KIX" evidence="4">
    <location>
        <begin position="123"/>
        <end position="191"/>
    </location>
</feature>
<dbReference type="Proteomes" id="UP000326396">
    <property type="component" value="Unassembled WGS sequence"/>
</dbReference>
<gene>
    <name evidence="5" type="ORF">E3N88_44976</name>
</gene>
<feature type="region of interest" description="Disordered" evidence="3">
    <location>
        <begin position="1"/>
        <end position="20"/>
    </location>
</feature>
<evidence type="ECO:0000256" key="2">
    <source>
        <dbReference type="ARBA" id="ARBA00023242"/>
    </source>
</evidence>
<reference evidence="5 6" key="1">
    <citation type="submission" date="2019-05" db="EMBL/GenBank/DDBJ databases">
        <title>Mikania micrantha, genome provides insights into the molecular mechanism of rapid growth.</title>
        <authorList>
            <person name="Liu B."/>
        </authorList>
    </citation>
    <scope>NUCLEOTIDE SEQUENCE [LARGE SCALE GENOMIC DNA]</scope>
    <source>
        <strain evidence="5">NLD-2019</strain>
        <tissue evidence="5">Leaf</tissue>
    </source>
</reference>
<keyword evidence="2" id="KW-0539">Nucleus</keyword>
<dbReference type="PANTHER" id="PTHR33137">
    <property type="entry name" value="MEDIATOR OF RNA POLYMERASE II TRANSCRIPTION SUBUNIT 15A-RELATED"/>
    <property type="match status" value="1"/>
</dbReference>
<dbReference type="Pfam" id="PF16987">
    <property type="entry name" value="KIX_2"/>
    <property type="match status" value="2"/>
</dbReference>
<evidence type="ECO:0000259" key="4">
    <source>
        <dbReference type="Pfam" id="PF16987"/>
    </source>
</evidence>
<evidence type="ECO:0000256" key="3">
    <source>
        <dbReference type="SAM" id="MobiDB-lite"/>
    </source>
</evidence>
<feature type="domain" description="Mediator complex subunit 15 KIX" evidence="4">
    <location>
        <begin position="20"/>
        <end position="92"/>
    </location>
</feature>
<dbReference type="InterPro" id="IPR036529">
    <property type="entry name" value="KIX_dom_sf"/>
</dbReference>
<dbReference type="GO" id="GO:0005634">
    <property type="term" value="C:nucleus"/>
    <property type="evidence" value="ECO:0007669"/>
    <property type="project" value="UniProtKB-SubCell"/>
</dbReference>
<dbReference type="GO" id="GO:0031490">
    <property type="term" value="F:chromatin DNA binding"/>
    <property type="evidence" value="ECO:0007669"/>
    <property type="project" value="InterPro"/>
</dbReference>
<protein>
    <recommendedName>
        <fullName evidence="4">Mediator complex subunit 15 KIX domain-containing protein</fullName>
    </recommendedName>
</protein>
<dbReference type="OrthoDB" id="1912459at2759"/>
<comment type="subcellular location">
    <subcellularLocation>
        <location evidence="1">Nucleus</location>
    </subcellularLocation>
</comment>
<comment type="caution">
    <text evidence="5">The sequence shown here is derived from an EMBL/GenBank/DDBJ whole genome shotgun (WGS) entry which is preliminary data.</text>
</comment>
<proteinExistence type="predicted"/>
<dbReference type="AlphaFoldDB" id="A0A5N6LAI0"/>
<dbReference type="Gene3D" id="1.10.246.20">
    <property type="entry name" value="Coactivator CBP, KIX domain"/>
    <property type="match status" value="2"/>
</dbReference>
<dbReference type="InterPro" id="IPR036546">
    <property type="entry name" value="MED15_KIX"/>
</dbReference>
<dbReference type="InterPro" id="IPR044661">
    <property type="entry name" value="MED15a/b/c-like"/>
</dbReference>
<dbReference type="EMBL" id="SZYD01002063">
    <property type="protein sequence ID" value="KAC9988344.1"/>
    <property type="molecule type" value="Genomic_DNA"/>
</dbReference>
<evidence type="ECO:0000313" key="6">
    <source>
        <dbReference type="Proteomes" id="UP000326396"/>
    </source>
</evidence>